<gene>
    <name evidence="1" type="ORF">SCHCODRAFT_86093</name>
</gene>
<accession>D8QHS9</accession>
<evidence type="ECO:0000313" key="2">
    <source>
        <dbReference type="Proteomes" id="UP000007431"/>
    </source>
</evidence>
<dbReference type="VEuPathDB" id="FungiDB:SCHCODRAFT_02554962"/>
<name>D8QHS9_SCHCM</name>
<proteinExistence type="predicted"/>
<dbReference type="AlphaFoldDB" id="D8QHS9"/>
<keyword evidence="2" id="KW-1185">Reference proteome</keyword>
<dbReference type="KEGG" id="scm:SCHCO_02554962"/>
<dbReference type="RefSeq" id="XP_003027637.1">
    <property type="nucleotide sequence ID" value="XM_003027591.1"/>
</dbReference>
<dbReference type="InParanoid" id="D8QHS9"/>
<dbReference type="Proteomes" id="UP000007431">
    <property type="component" value="Unassembled WGS sequence"/>
</dbReference>
<sequence length="165" mass="18795">MSSTTTQTSTSLPTLADAVASGERKLREVMVTVQDVVPPQVKPNDRSIKHFYVQARPTYLLGYFMSPKKLYEGAKKNGKAEATMKATLDKYLAYVKEHGGITWGDGLERRMLGGEERWLFWLIRSERKEDIYTVELEVVDGFRRLLGVGVDPAIIIYQHPKHYIC</sequence>
<dbReference type="EMBL" id="GL377312">
    <property type="protein sequence ID" value="EFI92734.1"/>
    <property type="molecule type" value="Genomic_DNA"/>
</dbReference>
<protein>
    <submittedName>
        <fullName evidence="1">Expressed protein</fullName>
    </submittedName>
</protein>
<dbReference type="OrthoDB" id="10291756at2759"/>
<dbReference type="GeneID" id="9591657"/>
<dbReference type="HOGENOM" id="CLU_132227_0_0_1"/>
<reference evidence="1 2" key="1">
    <citation type="journal article" date="2010" name="Nat. Biotechnol.">
        <title>Genome sequence of the model mushroom Schizophyllum commune.</title>
        <authorList>
            <person name="Ohm R.A."/>
            <person name="de Jong J.F."/>
            <person name="Lugones L.G."/>
            <person name="Aerts A."/>
            <person name="Kothe E."/>
            <person name="Stajich J.E."/>
            <person name="de Vries R.P."/>
            <person name="Record E."/>
            <person name="Levasseur A."/>
            <person name="Baker S.E."/>
            <person name="Bartholomew K.A."/>
            <person name="Coutinho P.M."/>
            <person name="Erdmann S."/>
            <person name="Fowler T.J."/>
            <person name="Gathman A.C."/>
            <person name="Lombard V."/>
            <person name="Henrissat B."/>
            <person name="Knabe N."/>
            <person name="Kuees U."/>
            <person name="Lilly W.W."/>
            <person name="Lindquist E."/>
            <person name="Lucas S."/>
            <person name="Magnuson J.K."/>
            <person name="Piumi F."/>
            <person name="Raudaskoski M."/>
            <person name="Salamov A."/>
            <person name="Schmutz J."/>
            <person name="Schwarze F.W.M.R."/>
            <person name="vanKuyk P.A."/>
            <person name="Horton J.S."/>
            <person name="Grigoriev I.V."/>
            <person name="Woesten H.A.B."/>
        </authorList>
    </citation>
    <scope>NUCLEOTIDE SEQUENCE [LARGE SCALE GENOMIC DNA]</scope>
    <source>
        <strain evidence="2">H4-8 / FGSC 9210</strain>
    </source>
</reference>
<organism evidence="2">
    <name type="scientific">Schizophyllum commune (strain H4-8 / FGSC 9210)</name>
    <name type="common">Split gill fungus</name>
    <dbReference type="NCBI Taxonomy" id="578458"/>
    <lineage>
        <taxon>Eukaryota</taxon>
        <taxon>Fungi</taxon>
        <taxon>Dikarya</taxon>
        <taxon>Basidiomycota</taxon>
        <taxon>Agaricomycotina</taxon>
        <taxon>Agaricomycetes</taxon>
        <taxon>Agaricomycetidae</taxon>
        <taxon>Agaricales</taxon>
        <taxon>Schizophyllaceae</taxon>
        <taxon>Schizophyllum</taxon>
    </lineage>
</organism>
<evidence type="ECO:0000313" key="1">
    <source>
        <dbReference type="EMBL" id="EFI92734.1"/>
    </source>
</evidence>